<evidence type="ECO:0000256" key="2">
    <source>
        <dbReference type="ARBA" id="ARBA00012334"/>
    </source>
</evidence>
<reference evidence="7" key="1">
    <citation type="submission" date="2020-10" db="EMBL/GenBank/DDBJ databases">
        <authorList>
            <person name="Gilroy R."/>
        </authorList>
    </citation>
    <scope>NUCLEOTIDE SEQUENCE</scope>
    <source>
        <strain evidence="7">CHK158-818</strain>
    </source>
</reference>
<dbReference type="Gene3D" id="3.30.930.10">
    <property type="entry name" value="Bira Bifunctional Protein, Domain 2"/>
    <property type="match status" value="1"/>
</dbReference>
<dbReference type="GO" id="GO:0033819">
    <property type="term" value="F:lipoyl(octanoyl) transferase activity"/>
    <property type="evidence" value="ECO:0007669"/>
    <property type="project" value="UniProtKB-EC"/>
</dbReference>
<name>A0A9D1SCK0_9BACT</name>
<reference evidence="7" key="2">
    <citation type="journal article" date="2021" name="PeerJ">
        <title>Extensive microbial diversity within the chicken gut microbiome revealed by metagenomics and culture.</title>
        <authorList>
            <person name="Gilroy R."/>
            <person name="Ravi A."/>
            <person name="Getino M."/>
            <person name="Pursley I."/>
            <person name="Horton D.L."/>
            <person name="Alikhan N.F."/>
            <person name="Baker D."/>
            <person name="Gharbi K."/>
            <person name="Hall N."/>
            <person name="Watson M."/>
            <person name="Adriaenssens E.M."/>
            <person name="Foster-Nyarko E."/>
            <person name="Jarju S."/>
            <person name="Secka A."/>
            <person name="Antonio M."/>
            <person name="Oren A."/>
            <person name="Chaudhuri R.R."/>
            <person name="La Ragione R."/>
            <person name="Hildebrand F."/>
            <person name="Pallen M.J."/>
        </authorList>
    </citation>
    <scope>NUCLEOTIDE SEQUENCE</scope>
    <source>
        <strain evidence="7">CHK158-818</strain>
    </source>
</reference>
<dbReference type="Proteomes" id="UP000824112">
    <property type="component" value="Unassembled WGS sequence"/>
</dbReference>
<keyword evidence="3" id="KW-0808">Transferase</keyword>
<feature type="non-terminal residue" evidence="7">
    <location>
        <position position="123"/>
    </location>
</feature>
<evidence type="ECO:0000313" key="8">
    <source>
        <dbReference type="Proteomes" id="UP000824112"/>
    </source>
</evidence>
<dbReference type="EC" id="2.3.1.181" evidence="2"/>
<dbReference type="GO" id="GO:0016787">
    <property type="term" value="F:hydrolase activity"/>
    <property type="evidence" value="ECO:0007669"/>
    <property type="project" value="UniProtKB-KW"/>
</dbReference>
<sequence length="123" mass="14275">MSKNFSTFNSVMECHEKIVFEEWGLIPYAEAYRRQQELFDLRVSAKRNGEDTPCDVWVFCEHPPVITMGQHGNRRNLLYSAETLKARAIDFFLTDRGGDVTFHGPGQCVCYPLLDLERRRMGL</sequence>
<evidence type="ECO:0000256" key="4">
    <source>
        <dbReference type="ARBA" id="ARBA00023315"/>
    </source>
</evidence>
<keyword evidence="4" id="KW-0012">Acyltransferase</keyword>
<accession>A0A9D1SCK0</accession>
<evidence type="ECO:0000256" key="5">
    <source>
        <dbReference type="ARBA" id="ARBA00024732"/>
    </source>
</evidence>
<dbReference type="InterPro" id="IPR045864">
    <property type="entry name" value="aa-tRNA-synth_II/BPL/LPL"/>
</dbReference>
<evidence type="ECO:0000313" key="7">
    <source>
        <dbReference type="EMBL" id="HIU55176.1"/>
    </source>
</evidence>
<dbReference type="InterPro" id="IPR000544">
    <property type="entry name" value="Octanoyltransferase"/>
</dbReference>
<evidence type="ECO:0000259" key="6">
    <source>
        <dbReference type="PROSITE" id="PS51733"/>
    </source>
</evidence>
<dbReference type="PANTHER" id="PTHR10993">
    <property type="entry name" value="OCTANOYLTRANSFERASE"/>
    <property type="match status" value="1"/>
</dbReference>
<keyword evidence="7" id="KW-0378">Hydrolase</keyword>
<organism evidence="7 8">
    <name type="scientific">Candidatus Gallibacteroides avistercoris</name>
    <dbReference type="NCBI Taxonomy" id="2840833"/>
    <lineage>
        <taxon>Bacteria</taxon>
        <taxon>Pseudomonadati</taxon>
        <taxon>Bacteroidota</taxon>
        <taxon>Bacteroidia</taxon>
        <taxon>Bacteroidales</taxon>
        <taxon>Bacteroidaceae</taxon>
        <taxon>Bacteroidaceae incertae sedis</taxon>
        <taxon>Candidatus Gallibacteroides</taxon>
    </lineage>
</organism>
<dbReference type="PROSITE" id="PS01313">
    <property type="entry name" value="LIPB"/>
    <property type="match status" value="1"/>
</dbReference>
<comment type="pathway">
    <text evidence="1">Protein modification; protein lipoylation via endogenous pathway; protein N(6)-(lipoyl)lysine from octanoyl-[acyl-carrier-protein]: step 1/2.</text>
</comment>
<dbReference type="InterPro" id="IPR020605">
    <property type="entry name" value="Octanoyltransferase_CS"/>
</dbReference>
<dbReference type="AlphaFoldDB" id="A0A9D1SCK0"/>
<proteinExistence type="predicted"/>
<dbReference type="PROSITE" id="PS51733">
    <property type="entry name" value="BPL_LPL_CATALYTIC"/>
    <property type="match status" value="1"/>
</dbReference>
<comment type="caution">
    <text evidence="7">The sequence shown here is derived from an EMBL/GenBank/DDBJ whole genome shotgun (WGS) entry which is preliminary data.</text>
</comment>
<dbReference type="SUPFAM" id="SSF55681">
    <property type="entry name" value="Class II aaRS and biotin synthetases"/>
    <property type="match status" value="1"/>
</dbReference>
<protein>
    <recommendedName>
        <fullName evidence="2">lipoyl(octanoyl) transferase</fullName>
        <ecNumber evidence="2">2.3.1.181</ecNumber>
    </recommendedName>
</protein>
<dbReference type="PANTHER" id="PTHR10993:SF7">
    <property type="entry name" value="LIPOYLTRANSFERASE 2, MITOCHONDRIAL-RELATED"/>
    <property type="match status" value="1"/>
</dbReference>
<dbReference type="PIRSF" id="PIRSF016262">
    <property type="entry name" value="LPLase"/>
    <property type="match status" value="1"/>
</dbReference>
<dbReference type="GO" id="GO:0009249">
    <property type="term" value="P:protein lipoylation"/>
    <property type="evidence" value="ECO:0007669"/>
    <property type="project" value="InterPro"/>
</dbReference>
<dbReference type="Pfam" id="PF21948">
    <property type="entry name" value="LplA-B_cat"/>
    <property type="match status" value="1"/>
</dbReference>
<evidence type="ECO:0000256" key="3">
    <source>
        <dbReference type="ARBA" id="ARBA00022679"/>
    </source>
</evidence>
<gene>
    <name evidence="7" type="ORF">IAB03_05120</name>
</gene>
<dbReference type="EMBL" id="DVNA01000118">
    <property type="protein sequence ID" value="HIU55176.1"/>
    <property type="molecule type" value="Genomic_DNA"/>
</dbReference>
<feature type="domain" description="BPL/LPL catalytic" evidence="6">
    <location>
        <begin position="51"/>
        <end position="123"/>
    </location>
</feature>
<dbReference type="InterPro" id="IPR004143">
    <property type="entry name" value="BPL_LPL_catalytic"/>
</dbReference>
<comment type="function">
    <text evidence="5">Catalyzes the transfer of endogenously produced octanoic acid from octanoyl-acyl-carrier-protein onto the lipoyl domains of lipoate-dependent enzymes. Lipoyl-ACP can also act as a substrate although octanoyl-ACP is likely to be the physiological substrate.</text>
</comment>
<evidence type="ECO:0000256" key="1">
    <source>
        <dbReference type="ARBA" id="ARBA00004821"/>
    </source>
</evidence>